<dbReference type="AlphaFoldDB" id="A0A4Y7TXH0"/>
<sequence length="281" mass="31253">MLSRQTRLWPTLGTVHPPMHWQTSCRFNKTRASSLTLADLSEDIVRLAFELAADDIHVGLFSTHVKSLLCDARIMTPSHIPDILKKCSSARSLALWIAVAEVPQPLLTILGSNLLAPTHLSAGEHLFGLGIKATFSYPIFRNVTHLNALWHEEVSPWDWSTLPELLAVTHLHVDVYFHTAHPAQTTRTILSLCAPTLRVFIFGFILPMNGSTGLAKELRAIDKGELDPRVVLAAYSSSLEYCLEEPDNALEVSGGEIYNDWGHPSTTLTTLWERAWSGQSR</sequence>
<proteinExistence type="predicted"/>
<evidence type="ECO:0008006" key="3">
    <source>
        <dbReference type="Google" id="ProtNLM"/>
    </source>
</evidence>
<gene>
    <name evidence="1" type="ORF">FA13DRAFT_734811</name>
</gene>
<dbReference type="Proteomes" id="UP000298030">
    <property type="component" value="Unassembled WGS sequence"/>
</dbReference>
<reference evidence="1 2" key="1">
    <citation type="journal article" date="2019" name="Nat. Ecol. Evol.">
        <title>Megaphylogeny resolves global patterns of mushroom evolution.</title>
        <authorList>
            <person name="Varga T."/>
            <person name="Krizsan K."/>
            <person name="Foldi C."/>
            <person name="Dima B."/>
            <person name="Sanchez-Garcia M."/>
            <person name="Sanchez-Ramirez S."/>
            <person name="Szollosi G.J."/>
            <person name="Szarkandi J.G."/>
            <person name="Papp V."/>
            <person name="Albert L."/>
            <person name="Andreopoulos W."/>
            <person name="Angelini C."/>
            <person name="Antonin V."/>
            <person name="Barry K.W."/>
            <person name="Bougher N.L."/>
            <person name="Buchanan P."/>
            <person name="Buyck B."/>
            <person name="Bense V."/>
            <person name="Catcheside P."/>
            <person name="Chovatia M."/>
            <person name="Cooper J."/>
            <person name="Damon W."/>
            <person name="Desjardin D."/>
            <person name="Finy P."/>
            <person name="Geml J."/>
            <person name="Haridas S."/>
            <person name="Hughes K."/>
            <person name="Justo A."/>
            <person name="Karasinski D."/>
            <person name="Kautmanova I."/>
            <person name="Kiss B."/>
            <person name="Kocsube S."/>
            <person name="Kotiranta H."/>
            <person name="LaButti K.M."/>
            <person name="Lechner B.E."/>
            <person name="Liimatainen K."/>
            <person name="Lipzen A."/>
            <person name="Lukacs Z."/>
            <person name="Mihaltcheva S."/>
            <person name="Morgado L.N."/>
            <person name="Niskanen T."/>
            <person name="Noordeloos M.E."/>
            <person name="Ohm R.A."/>
            <person name="Ortiz-Santana B."/>
            <person name="Ovrebo C."/>
            <person name="Racz N."/>
            <person name="Riley R."/>
            <person name="Savchenko A."/>
            <person name="Shiryaev A."/>
            <person name="Soop K."/>
            <person name="Spirin V."/>
            <person name="Szebenyi C."/>
            <person name="Tomsovsky M."/>
            <person name="Tulloss R.E."/>
            <person name="Uehling J."/>
            <person name="Grigoriev I.V."/>
            <person name="Vagvolgyi C."/>
            <person name="Papp T."/>
            <person name="Martin F.M."/>
            <person name="Miettinen O."/>
            <person name="Hibbett D.S."/>
            <person name="Nagy L.G."/>
        </authorList>
    </citation>
    <scope>NUCLEOTIDE SEQUENCE [LARGE SCALE GENOMIC DNA]</scope>
    <source>
        <strain evidence="1 2">FP101781</strain>
    </source>
</reference>
<comment type="caution">
    <text evidence="1">The sequence shown here is derived from an EMBL/GenBank/DDBJ whole genome shotgun (WGS) entry which is preliminary data.</text>
</comment>
<accession>A0A4Y7TXH0</accession>
<organism evidence="1 2">
    <name type="scientific">Coprinellus micaceus</name>
    <name type="common">Glistening ink-cap mushroom</name>
    <name type="synonym">Coprinus micaceus</name>
    <dbReference type="NCBI Taxonomy" id="71717"/>
    <lineage>
        <taxon>Eukaryota</taxon>
        <taxon>Fungi</taxon>
        <taxon>Dikarya</taxon>
        <taxon>Basidiomycota</taxon>
        <taxon>Agaricomycotina</taxon>
        <taxon>Agaricomycetes</taxon>
        <taxon>Agaricomycetidae</taxon>
        <taxon>Agaricales</taxon>
        <taxon>Agaricineae</taxon>
        <taxon>Psathyrellaceae</taxon>
        <taxon>Coprinellus</taxon>
    </lineage>
</organism>
<protein>
    <recommendedName>
        <fullName evidence="3">F-box domain-containing protein</fullName>
    </recommendedName>
</protein>
<evidence type="ECO:0000313" key="2">
    <source>
        <dbReference type="Proteomes" id="UP000298030"/>
    </source>
</evidence>
<name>A0A4Y7TXH0_COPMI</name>
<dbReference type="EMBL" id="QPFP01000003">
    <property type="protein sequence ID" value="TEB38259.1"/>
    <property type="molecule type" value="Genomic_DNA"/>
</dbReference>
<keyword evidence="2" id="KW-1185">Reference proteome</keyword>
<dbReference type="OrthoDB" id="3061721at2759"/>
<evidence type="ECO:0000313" key="1">
    <source>
        <dbReference type="EMBL" id="TEB38259.1"/>
    </source>
</evidence>